<dbReference type="eggNOG" id="ENOG5033PRG">
    <property type="taxonomic scope" value="Bacteria"/>
</dbReference>
<keyword evidence="1" id="KW-1133">Transmembrane helix</keyword>
<reference evidence="2 3" key="1">
    <citation type="journal article" date="2009" name="Stand. Genomic Sci.">
        <title>Complete genome sequence of Anaerococcus prevotii type strain (PC1).</title>
        <authorList>
            <person name="Labutti K."/>
            <person name="Pukall R."/>
            <person name="Steenblock K."/>
            <person name="Glavina Del Rio T."/>
            <person name="Tice H."/>
            <person name="Copeland A."/>
            <person name="Cheng J.F."/>
            <person name="Lucas S."/>
            <person name="Chen F."/>
            <person name="Nolan M."/>
            <person name="Bruce D."/>
            <person name="Goodwin L."/>
            <person name="Pitluck S."/>
            <person name="Ivanova N."/>
            <person name="Mavromatis K."/>
            <person name="Ovchinnikova G."/>
            <person name="Pati A."/>
            <person name="Chen A."/>
            <person name="Palaniappan K."/>
            <person name="Land M."/>
            <person name="Hauser L."/>
            <person name="Chang Y.J."/>
            <person name="Jeffries C.D."/>
            <person name="Chain P."/>
            <person name="Saunders E."/>
            <person name="Brettin T."/>
            <person name="Detter J.C."/>
            <person name="Han C."/>
            <person name="Goker M."/>
            <person name="Bristow J."/>
            <person name="Eisen J.A."/>
            <person name="Markowitz V."/>
            <person name="Hugenholtz P."/>
            <person name="Kyrpides N.C."/>
            <person name="Klenk H.P."/>
            <person name="Lapidus A."/>
        </authorList>
    </citation>
    <scope>NUCLEOTIDE SEQUENCE [LARGE SCALE GENOMIC DNA]</scope>
    <source>
        <strain evidence="3">ATCC 9321 / DSM 20548 / JCM 6508 / NCTC 11806 / PC1</strain>
    </source>
</reference>
<keyword evidence="1" id="KW-0472">Membrane</keyword>
<gene>
    <name evidence="2" type="ordered locus">Apre_1507</name>
</gene>
<sequence length="279" mass="31861">MKKDKSIIYKASLIIGLVIFVISFTFRYSYIDILGFDRPLKLASFILMALGLIGSISALIDGVNKDFAHPIILLLILNVVMVFTYPILLGAETFITHPTNPYEDKSPNKGNSTKRRYDASFIIEGEIYSMPVRLKDFTDRGFSYKIKEDEEGKKANIRRLGESTKKKPTWFTDGEVKDAFKEFYLLEAFFEESDISEETPITHLKASVINNNRDFEVMGIKLEDSIDDVAKNFKDKIKEDPGNKENPSKKYYLETKDSYKITLTSLKGVIQSIEISKID</sequence>
<dbReference type="EMBL" id="CP001708">
    <property type="protein sequence ID" value="ACV29528.1"/>
    <property type="molecule type" value="Genomic_DNA"/>
</dbReference>
<name>C7REB5_ANAPD</name>
<feature type="transmembrane region" description="Helical" evidence="1">
    <location>
        <begin position="67"/>
        <end position="88"/>
    </location>
</feature>
<organism evidence="2 3">
    <name type="scientific">Anaerococcus prevotii (strain ATCC 9321 / DSM 20548 / JCM 6508 / NCTC 11806 / PC1)</name>
    <name type="common">Peptostreptococcus prevotii</name>
    <name type="synonym">Peptococcus prevotii</name>
    <dbReference type="NCBI Taxonomy" id="525919"/>
    <lineage>
        <taxon>Bacteria</taxon>
        <taxon>Bacillati</taxon>
        <taxon>Bacillota</taxon>
        <taxon>Tissierellia</taxon>
        <taxon>Tissierellales</taxon>
        <taxon>Peptoniphilaceae</taxon>
        <taxon>Anaerococcus</taxon>
    </lineage>
</organism>
<dbReference type="Proteomes" id="UP000002294">
    <property type="component" value="Chromosome"/>
</dbReference>
<evidence type="ECO:0000256" key="1">
    <source>
        <dbReference type="SAM" id="Phobius"/>
    </source>
</evidence>
<dbReference type="RefSeq" id="WP_015778426.1">
    <property type="nucleotide sequence ID" value="NC_013171.1"/>
</dbReference>
<evidence type="ECO:0000313" key="3">
    <source>
        <dbReference type="Proteomes" id="UP000002294"/>
    </source>
</evidence>
<dbReference type="OrthoDB" id="1689620at2"/>
<dbReference type="STRING" id="525919.Apre_1507"/>
<accession>C7REB5</accession>
<feature type="transmembrane region" description="Helical" evidence="1">
    <location>
        <begin position="42"/>
        <end position="60"/>
    </location>
</feature>
<evidence type="ECO:0000313" key="2">
    <source>
        <dbReference type="EMBL" id="ACV29528.1"/>
    </source>
</evidence>
<proteinExistence type="predicted"/>
<dbReference type="KEGG" id="apr:Apre_1507"/>
<dbReference type="AlphaFoldDB" id="C7REB5"/>
<dbReference type="HOGENOM" id="CLU_992643_0_0_9"/>
<protein>
    <submittedName>
        <fullName evidence="2">Uncharacterized protein</fullName>
    </submittedName>
</protein>
<keyword evidence="3" id="KW-1185">Reference proteome</keyword>
<feature type="transmembrane region" description="Helical" evidence="1">
    <location>
        <begin position="7"/>
        <end position="30"/>
    </location>
</feature>
<keyword evidence="1" id="KW-0812">Transmembrane</keyword>